<evidence type="ECO:0000313" key="1">
    <source>
        <dbReference type="EMBL" id="MDO6573008.1"/>
    </source>
</evidence>
<keyword evidence="2" id="KW-1185">Reference proteome</keyword>
<gene>
    <name evidence="1" type="ORF">Q4528_02450</name>
</gene>
<proteinExistence type="predicted"/>
<dbReference type="EMBL" id="JAUOQO010000002">
    <property type="protein sequence ID" value="MDO6573008.1"/>
    <property type="molecule type" value="Genomic_DNA"/>
</dbReference>
<dbReference type="Pfam" id="PF06260">
    <property type="entry name" value="DUF1024"/>
    <property type="match status" value="1"/>
</dbReference>
<accession>A0AAW7YSD3</accession>
<organism evidence="1 2">
    <name type="scientific">Staphylococcus pasteuri_A</name>
    <dbReference type="NCBI Taxonomy" id="3062664"/>
    <lineage>
        <taxon>Bacteria</taxon>
        <taxon>Bacillati</taxon>
        <taxon>Bacillota</taxon>
        <taxon>Bacilli</taxon>
        <taxon>Bacillales</taxon>
        <taxon>Staphylococcaceae</taxon>
        <taxon>Staphylococcus</taxon>
    </lineage>
</organism>
<reference evidence="1" key="1">
    <citation type="submission" date="2023-07" db="EMBL/GenBank/DDBJ databases">
        <title>Genome content predicts the carbon catabolic preferences of heterotrophic bacteria.</title>
        <authorList>
            <person name="Gralka M."/>
        </authorList>
    </citation>
    <scope>NUCLEOTIDE SEQUENCE</scope>
    <source>
        <strain evidence="1">E2R20</strain>
    </source>
</reference>
<protein>
    <submittedName>
        <fullName evidence="1">DUF1024 family protein</fullName>
    </submittedName>
</protein>
<comment type="caution">
    <text evidence="1">The sequence shown here is derived from an EMBL/GenBank/DDBJ whole genome shotgun (WGS) entry which is preliminary data.</text>
</comment>
<dbReference type="InterPro" id="IPR009368">
    <property type="entry name" value="DUF1024"/>
</dbReference>
<sequence>MTNREQIEQAVISAGAFNGNDTDELLSEISKVYEKVSNYETILNFIAEKISVLKVRQRYTLDTKQIENIEILLKEYKEIEREILILERGSDVEN</sequence>
<dbReference type="Proteomes" id="UP001170310">
    <property type="component" value="Unassembled WGS sequence"/>
</dbReference>
<dbReference type="RefSeq" id="WP_072291772.1">
    <property type="nucleotide sequence ID" value="NZ_JAUOQO010000002.1"/>
</dbReference>
<name>A0AAW7YSD3_9STAP</name>
<dbReference type="AlphaFoldDB" id="A0AAW7YSD3"/>
<evidence type="ECO:0000313" key="2">
    <source>
        <dbReference type="Proteomes" id="UP001170310"/>
    </source>
</evidence>